<dbReference type="Proteomes" id="UP000224634">
    <property type="component" value="Unassembled WGS sequence"/>
</dbReference>
<keyword evidence="2" id="KW-1185">Reference proteome</keyword>
<dbReference type="PANTHER" id="PTHR14586:SF1">
    <property type="entry name" value="THIAMINE-TRIPHOSPHATASE"/>
    <property type="match status" value="1"/>
</dbReference>
<dbReference type="InterPro" id="IPR033469">
    <property type="entry name" value="CYTH-like_dom_sf"/>
</dbReference>
<dbReference type="PANTHER" id="PTHR14586">
    <property type="entry name" value="THIAMINE-TRIPHOSPHATASE"/>
    <property type="match status" value="1"/>
</dbReference>
<dbReference type="InterPro" id="IPR012177">
    <property type="entry name" value="ThTPase_euk"/>
</dbReference>
<evidence type="ECO:0000313" key="2">
    <source>
        <dbReference type="Proteomes" id="UP000224634"/>
    </source>
</evidence>
<feature type="non-terminal residue" evidence="1">
    <location>
        <position position="1"/>
    </location>
</feature>
<dbReference type="SUPFAM" id="SSF55154">
    <property type="entry name" value="CYTH-like phosphatases"/>
    <property type="match status" value="1"/>
</dbReference>
<dbReference type="GO" id="GO:0042357">
    <property type="term" value="P:thiamine diphosphate metabolic process"/>
    <property type="evidence" value="ECO:0007669"/>
    <property type="project" value="TreeGrafter"/>
</dbReference>
<reference evidence="1 2" key="1">
    <citation type="submission" date="2017-10" db="EMBL/GenBank/DDBJ databases">
        <title>Comparative genomics in systemic dimorphic fungi from Ajellomycetaceae.</title>
        <authorList>
            <person name="Munoz J.F."/>
            <person name="Mcewen J.G."/>
            <person name="Clay O.K."/>
            <person name="Cuomo C.A."/>
        </authorList>
    </citation>
    <scope>NUCLEOTIDE SEQUENCE [LARGE SCALE GENOMIC DNA]</scope>
    <source>
        <strain evidence="1 2">UAMH7299</strain>
    </source>
</reference>
<dbReference type="EMBL" id="PDNA01000271">
    <property type="protein sequence ID" value="PGG99439.1"/>
    <property type="molecule type" value="Genomic_DNA"/>
</dbReference>
<evidence type="ECO:0000313" key="1">
    <source>
        <dbReference type="EMBL" id="PGG99439.1"/>
    </source>
</evidence>
<proteinExistence type="predicted"/>
<name>A0A2B7WS83_POLH7</name>
<dbReference type="GO" id="GO:0050333">
    <property type="term" value="F:thiamine triphosphate phosphatase activity"/>
    <property type="evidence" value="ECO:0007669"/>
    <property type="project" value="InterPro"/>
</dbReference>
<dbReference type="InterPro" id="IPR039582">
    <property type="entry name" value="THTPA"/>
</dbReference>
<dbReference type="CDD" id="cd07758">
    <property type="entry name" value="ThTPase"/>
    <property type="match status" value="1"/>
</dbReference>
<dbReference type="Gene3D" id="2.40.320.10">
    <property type="entry name" value="Hypothetical Protein Pfu-838710-001"/>
    <property type="match status" value="1"/>
</dbReference>
<dbReference type="STRING" id="1447883.A0A2B7WS83"/>
<organism evidence="1 2">
    <name type="scientific">Polytolypa hystricis (strain UAMH7299)</name>
    <dbReference type="NCBI Taxonomy" id="1447883"/>
    <lineage>
        <taxon>Eukaryota</taxon>
        <taxon>Fungi</taxon>
        <taxon>Dikarya</taxon>
        <taxon>Ascomycota</taxon>
        <taxon>Pezizomycotina</taxon>
        <taxon>Eurotiomycetes</taxon>
        <taxon>Eurotiomycetidae</taxon>
        <taxon>Onygenales</taxon>
        <taxon>Onygenales incertae sedis</taxon>
        <taxon>Polytolypa</taxon>
    </lineage>
</organism>
<accession>A0A2B7WS83</accession>
<protein>
    <submittedName>
        <fullName evidence="1">Uncharacterized protein</fullName>
    </submittedName>
</protein>
<comment type="caution">
    <text evidence="1">The sequence shown here is derived from an EMBL/GenBank/DDBJ whole genome shotgun (WGS) entry which is preliminary data.</text>
</comment>
<sequence>QYLVSASLSLKSNENFDCDEDNTQRFRLNKGDPAFYRLEHLGQRSFEDIYYDCIKVRKRNGNWQAKIRRQGTFANSRFEELSTPAEIVAMIRKLGLHVDPAADGFGLQQLARFTTFRETWKVNDRFEVVFDTTDFGHSVGEAELQQTIGIDDADEASVTRRKAMTADMDRQIEGFMKKYSWAFPAGKPVGKLSAYFARKE</sequence>
<dbReference type="AlphaFoldDB" id="A0A2B7WS83"/>
<gene>
    <name evidence="1" type="ORF">AJ80_09363</name>
</gene>
<dbReference type="OrthoDB" id="442176at2759"/>
<dbReference type="GO" id="GO:0006772">
    <property type="term" value="P:thiamine metabolic process"/>
    <property type="evidence" value="ECO:0007669"/>
    <property type="project" value="InterPro"/>
</dbReference>
<dbReference type="GO" id="GO:0000287">
    <property type="term" value="F:magnesium ion binding"/>
    <property type="evidence" value="ECO:0007669"/>
    <property type="project" value="TreeGrafter"/>
</dbReference>